<dbReference type="Pfam" id="PF05190">
    <property type="entry name" value="MutS_IV"/>
    <property type="match status" value="1"/>
</dbReference>
<dbReference type="InterPro" id="IPR036187">
    <property type="entry name" value="DNA_mismatch_repair_MutS_sf"/>
</dbReference>
<dbReference type="GO" id="GO:0005524">
    <property type="term" value="F:ATP binding"/>
    <property type="evidence" value="ECO:0007669"/>
    <property type="project" value="UniProtKB-KW"/>
</dbReference>
<evidence type="ECO:0000256" key="3">
    <source>
        <dbReference type="ARBA" id="ARBA00022741"/>
    </source>
</evidence>
<dbReference type="InterPro" id="IPR007695">
    <property type="entry name" value="DNA_mismatch_repair_MutS-lik_N"/>
</dbReference>
<evidence type="ECO:0000256" key="5">
    <source>
        <dbReference type="ARBA" id="ARBA00022840"/>
    </source>
</evidence>
<dbReference type="InterPro" id="IPR016151">
    <property type="entry name" value="DNA_mismatch_repair_MutS_N"/>
</dbReference>
<dbReference type="OrthoDB" id="121051at2759"/>
<dbReference type="EMBL" id="AAYY01000014">
    <property type="protein sequence ID" value="EDP41897.1"/>
    <property type="molecule type" value="Genomic_DNA"/>
</dbReference>
<dbReference type="Pfam" id="PF05188">
    <property type="entry name" value="MutS_II"/>
    <property type="match status" value="1"/>
</dbReference>
<dbReference type="PANTHER" id="PTHR11361">
    <property type="entry name" value="DNA MISMATCH REPAIR PROTEIN MUTS FAMILY MEMBER"/>
    <property type="match status" value="1"/>
</dbReference>
<dbReference type="AlphaFoldDB" id="A8QA12"/>
<dbReference type="Gene3D" id="3.40.50.300">
    <property type="entry name" value="P-loop containing nucleotide triphosphate hydrolases"/>
    <property type="match status" value="1"/>
</dbReference>
<dbReference type="PIRSF" id="PIRSF005813">
    <property type="entry name" value="MSH2"/>
    <property type="match status" value="1"/>
</dbReference>
<keyword evidence="12" id="KW-1185">Reference proteome</keyword>
<dbReference type="InterPro" id="IPR045076">
    <property type="entry name" value="MutS"/>
</dbReference>
<protein>
    <recommendedName>
        <fullName evidence="10">DNA mismatch repair proteins mutS family domain-containing protein</fullName>
    </recommendedName>
</protein>
<dbReference type="Gene3D" id="3.30.420.110">
    <property type="entry name" value="MutS, connector domain"/>
    <property type="match status" value="1"/>
</dbReference>
<dbReference type="InParanoid" id="A8QA12"/>
<dbReference type="Gene3D" id="3.40.1170.10">
    <property type="entry name" value="DNA repair protein MutS, domain I"/>
    <property type="match status" value="1"/>
</dbReference>
<sequence>MYPTEESRPSGSCLDSEKVDTGFISFFRNLPATVPGTVRLFNRQDFYAAYGDDALYVADTVFKTKSVLRYLGGKSREDIGLPSCSLSLTAAKSFLRDALTTKQLRVEIWASTSGDGSGKRGSTWAIAKQASPGNLQELEDLLFLQSDVVSSPIVLALRIKVEDGLNQVGAAFADATNREFGIAEYAETDLFSNSESLIIQLGVKECVLPTDEAGSDYNLQKLRSMIERCGCVITEVRRGLFVNKSVEEDILRLLPSSQQATLTSNLNKKLAMTSASALISYLNLLGDESNFGKFTLCSHDLSEYLRMDNAALRALNLFPDPHGQASGTNKGASLFGLLNHCKTAQGIRMLNQWLKQPLVNLHAIQNRQSMLSILLDDPEARHRLQDDFLKYMPDMLRIGKRFQRGVATLEDVVRCYQAVIKIPDLTQVLRSIAIVSEADCALFHSTFVAPLDELYQHLVKLVEMVEMTLDLDELQYHNYVIKPEFDETLRLIRTKLDVIRDQLDEQHIQVGHDLRLDTEKKLHLENHSSYGYCFRVTRTDAGVVKNRNGYLDLSTVKGGLYFTTPSVRELNDEFRSLSEDYASTQSRLVKDVIDIASSYTPPLEHLNVVVAHLDVIVSLAHVSSNAPIPYTRPELRERGSSLVLRDSRHPCLEVQDDIHFIPNDVSMVPNESEFLVVTGPNMGGKSTYLRQIGVITLMAQIGCFVPAAAGAQIPICDCILARVGAGDSQLRGISTFMAEMLETATILKSATRDSLVLIDELGRGTSTYDGFGLAWAISEYMVTQIHCKCVFATHFHEMTSLARKLPGVENLHVVAHVTPRENGSQFDKDITLLYKVEPGSSDQSYGIQIAELADFPEDVIRLAKRKAEELEGIEDKRDITRMDSDVTHNGVALVQEFLHAYEDRVQITKRQRKDDKHAQLEALESCMRDFDERIRNNAWTSNILNNF</sequence>
<dbReference type="SUPFAM" id="SSF48334">
    <property type="entry name" value="DNA repair protein MutS, domain III"/>
    <property type="match status" value="1"/>
</dbReference>
<dbReference type="OMA" id="LVRFPQK"/>
<dbReference type="PROSITE" id="PS00486">
    <property type="entry name" value="DNA_MISMATCH_REPAIR_2"/>
    <property type="match status" value="1"/>
</dbReference>
<name>A8QA12_MALGO</name>
<dbReference type="Pfam" id="PF05192">
    <property type="entry name" value="MutS_III"/>
    <property type="match status" value="1"/>
</dbReference>
<dbReference type="SMART" id="SM00533">
    <property type="entry name" value="MUTSd"/>
    <property type="match status" value="1"/>
</dbReference>
<dbReference type="InterPro" id="IPR036678">
    <property type="entry name" value="MutS_con_dom_sf"/>
</dbReference>
<evidence type="ECO:0000256" key="7">
    <source>
        <dbReference type="ARBA" id="ARBA00023204"/>
    </source>
</evidence>
<dbReference type="Gene3D" id="1.10.1420.10">
    <property type="match status" value="2"/>
</dbReference>
<accession>A8QA12</accession>
<evidence type="ECO:0000256" key="6">
    <source>
        <dbReference type="ARBA" id="ARBA00023125"/>
    </source>
</evidence>
<dbReference type="KEGG" id="mgl:MGL_3578"/>
<keyword evidence="6 9" id="KW-0238">DNA-binding</keyword>
<dbReference type="InterPro" id="IPR027417">
    <property type="entry name" value="P-loop_NTPase"/>
</dbReference>
<dbReference type="InterPro" id="IPR011184">
    <property type="entry name" value="DNA_mismatch_repair_Msh2"/>
</dbReference>
<keyword evidence="7 9" id="KW-0234">DNA repair</keyword>
<reference evidence="11 12" key="1">
    <citation type="journal article" date="2007" name="Proc. Natl. Acad. Sci. U.S.A.">
        <title>Dandruff-associated Malassezia genomes reveal convergent and divergent virulence traits shared with plant and human fungal pathogens.</title>
        <authorList>
            <person name="Xu J."/>
            <person name="Saunders C.W."/>
            <person name="Hu P."/>
            <person name="Grant R.A."/>
            <person name="Boekhout T."/>
            <person name="Kuramae E.E."/>
            <person name="Kronstad J.W."/>
            <person name="Deangelis Y.M."/>
            <person name="Reeder N.L."/>
            <person name="Johnstone K.R."/>
            <person name="Leland M."/>
            <person name="Fieno A.M."/>
            <person name="Begley W.M."/>
            <person name="Sun Y."/>
            <person name="Lacey M.P."/>
            <person name="Chaudhary T."/>
            <person name="Keough T."/>
            <person name="Chu L."/>
            <person name="Sears R."/>
            <person name="Yuan B."/>
            <person name="Dawson T.L.Jr."/>
        </authorList>
    </citation>
    <scope>NUCLEOTIDE SEQUENCE [LARGE SCALE GENOMIC DNA]</scope>
    <source>
        <strain evidence="12">ATCC MYA-4612 / CBS 7966</strain>
    </source>
</reference>
<dbReference type="FunFam" id="3.30.420.110:FF:000002">
    <property type="entry name" value="DNA mismatch repair protein"/>
    <property type="match status" value="1"/>
</dbReference>
<dbReference type="PANTHER" id="PTHR11361:SF35">
    <property type="entry name" value="DNA MISMATCH REPAIR PROTEIN MSH2"/>
    <property type="match status" value="1"/>
</dbReference>
<evidence type="ECO:0000256" key="8">
    <source>
        <dbReference type="ARBA" id="ARBA00023242"/>
    </source>
</evidence>
<evidence type="ECO:0000256" key="1">
    <source>
        <dbReference type="ARBA" id="ARBA00004123"/>
    </source>
</evidence>
<keyword evidence="8" id="KW-0539">Nucleus</keyword>
<keyword evidence="5" id="KW-0067">ATP-binding</keyword>
<dbReference type="InterPro" id="IPR000432">
    <property type="entry name" value="DNA_mismatch_repair_MutS_C"/>
</dbReference>
<dbReference type="GeneID" id="5853417"/>
<evidence type="ECO:0000313" key="12">
    <source>
        <dbReference type="Proteomes" id="UP000008837"/>
    </source>
</evidence>
<comment type="function">
    <text evidence="9">Component of the post-replicative DNA mismatch repair system (MMR).</text>
</comment>
<dbReference type="STRING" id="425265.A8QA12"/>
<organism evidence="11 12">
    <name type="scientific">Malassezia globosa (strain ATCC MYA-4612 / CBS 7966)</name>
    <name type="common">Dandruff-associated fungus</name>
    <dbReference type="NCBI Taxonomy" id="425265"/>
    <lineage>
        <taxon>Eukaryota</taxon>
        <taxon>Fungi</taxon>
        <taxon>Dikarya</taxon>
        <taxon>Basidiomycota</taxon>
        <taxon>Ustilaginomycotina</taxon>
        <taxon>Malasseziomycetes</taxon>
        <taxon>Malasseziales</taxon>
        <taxon>Malasseziaceae</taxon>
        <taxon>Malassezia</taxon>
    </lineage>
</organism>
<dbReference type="FunCoup" id="A8QA12">
    <property type="interactions" value="689"/>
</dbReference>
<dbReference type="SUPFAM" id="SSF52540">
    <property type="entry name" value="P-loop containing nucleoside triphosphate hydrolases"/>
    <property type="match status" value="1"/>
</dbReference>
<evidence type="ECO:0000259" key="10">
    <source>
        <dbReference type="PROSITE" id="PS00486"/>
    </source>
</evidence>
<dbReference type="Pfam" id="PF00488">
    <property type="entry name" value="MutS_V"/>
    <property type="match status" value="1"/>
</dbReference>
<dbReference type="GO" id="GO:0032301">
    <property type="term" value="C:MutSalpha complex"/>
    <property type="evidence" value="ECO:0007669"/>
    <property type="project" value="TreeGrafter"/>
</dbReference>
<dbReference type="InterPro" id="IPR007861">
    <property type="entry name" value="DNA_mismatch_repair_MutS_clamp"/>
</dbReference>
<comment type="similarity">
    <text evidence="2 9">Belongs to the DNA mismatch repair MutS family.</text>
</comment>
<dbReference type="InterPro" id="IPR007860">
    <property type="entry name" value="DNA_mmatch_repair_MutS_con_dom"/>
</dbReference>
<dbReference type="RefSeq" id="XP_001729111.1">
    <property type="nucleotide sequence ID" value="XM_001729059.1"/>
</dbReference>
<evidence type="ECO:0000256" key="4">
    <source>
        <dbReference type="ARBA" id="ARBA00022763"/>
    </source>
</evidence>
<dbReference type="Proteomes" id="UP000008837">
    <property type="component" value="Unassembled WGS sequence"/>
</dbReference>
<comment type="subcellular location">
    <subcellularLocation>
        <location evidence="1">Nucleus</location>
    </subcellularLocation>
</comment>
<evidence type="ECO:0000313" key="11">
    <source>
        <dbReference type="EMBL" id="EDP41897.1"/>
    </source>
</evidence>
<dbReference type="GO" id="GO:0006312">
    <property type="term" value="P:mitotic recombination"/>
    <property type="evidence" value="ECO:0007669"/>
    <property type="project" value="TreeGrafter"/>
</dbReference>
<dbReference type="SMART" id="SM00534">
    <property type="entry name" value="MUTSac"/>
    <property type="match status" value="1"/>
</dbReference>
<dbReference type="GO" id="GO:0006298">
    <property type="term" value="P:mismatch repair"/>
    <property type="evidence" value="ECO:0007669"/>
    <property type="project" value="InterPro"/>
</dbReference>
<proteinExistence type="inferred from homology"/>
<keyword evidence="3 9" id="KW-0547">Nucleotide-binding</keyword>
<dbReference type="FunFam" id="1.10.1420.10:FF:000015">
    <property type="entry name" value="DNA mismatch repair protein Msh2"/>
    <property type="match status" value="1"/>
</dbReference>
<gene>
    <name evidence="11" type="ORF">MGL_3578</name>
</gene>
<keyword evidence="4 9" id="KW-0227">DNA damage</keyword>
<dbReference type="GO" id="GO:0140664">
    <property type="term" value="F:ATP-dependent DNA damage sensor activity"/>
    <property type="evidence" value="ECO:0007669"/>
    <property type="project" value="InterPro"/>
</dbReference>
<dbReference type="Pfam" id="PF01624">
    <property type="entry name" value="MutS_I"/>
    <property type="match status" value="1"/>
</dbReference>
<dbReference type="InterPro" id="IPR007696">
    <property type="entry name" value="DNA_mismatch_repair_MutS_core"/>
</dbReference>
<feature type="domain" description="DNA mismatch repair proteins mutS family" evidence="10">
    <location>
        <begin position="754"/>
        <end position="770"/>
    </location>
</feature>
<comment type="caution">
    <text evidence="11">The sequence shown here is derived from an EMBL/GenBank/DDBJ whole genome shotgun (WGS) entry which is preliminary data.</text>
</comment>
<dbReference type="GO" id="GO:0030983">
    <property type="term" value="F:mismatched DNA binding"/>
    <property type="evidence" value="ECO:0007669"/>
    <property type="project" value="InterPro"/>
</dbReference>
<evidence type="ECO:0000256" key="9">
    <source>
        <dbReference type="RuleBase" id="RU003756"/>
    </source>
</evidence>
<evidence type="ECO:0000256" key="2">
    <source>
        <dbReference type="ARBA" id="ARBA00006271"/>
    </source>
</evidence>
<dbReference type="VEuPathDB" id="FungiDB:MGL_3578"/>